<feature type="compositionally biased region" description="Basic and acidic residues" evidence="1">
    <location>
        <begin position="311"/>
        <end position="372"/>
    </location>
</feature>
<dbReference type="Proteomes" id="UP000002420">
    <property type="component" value="Chromosome"/>
</dbReference>
<dbReference type="HOGENOM" id="CLU_529725_0_0_7"/>
<proteinExistence type="predicted"/>
<keyword evidence="4" id="KW-1185">Reference proteome</keyword>
<feature type="compositionally biased region" description="Basic and acidic residues" evidence="1">
    <location>
        <begin position="384"/>
        <end position="402"/>
    </location>
</feature>
<feature type="chain" id="PRO_5002787708" evidence="2">
    <location>
        <begin position="20"/>
        <end position="514"/>
    </location>
</feature>
<evidence type="ECO:0000256" key="2">
    <source>
        <dbReference type="SAM" id="SignalP"/>
    </source>
</evidence>
<evidence type="ECO:0000256" key="1">
    <source>
        <dbReference type="SAM" id="MobiDB-lite"/>
    </source>
</evidence>
<dbReference type="EMBL" id="CP001089">
    <property type="protein sequence ID" value="ACD93958.1"/>
    <property type="molecule type" value="Genomic_DNA"/>
</dbReference>
<evidence type="ECO:0000313" key="3">
    <source>
        <dbReference type="EMBL" id="ACD93958.1"/>
    </source>
</evidence>
<feature type="region of interest" description="Disordered" evidence="1">
    <location>
        <begin position="190"/>
        <end position="267"/>
    </location>
</feature>
<sequence>MRYLFIMVLLITCSTSSLAETGRGWSPWYKLDDGGLNGIEFSHKNDCPPGGTAACNLQWRFSSAYETPVEIEYTIAWENGGPQKRSERVNIQPGVNVSDAFTVKGAALDEVTVRLISDKKILAEARKEVTAELKRQEDERKRKEEAARKAELARKAEQARQEKLAQAAALPYTPGEAAEVTQLREETAREIEEDLRQQEEKRREERLAEEQRQEREREQRAEEERRAQISRDEEEKKAQTRRDEEREAREWREKREAQEAEDRQSTRDYNASIGAQIMQNINNNAATLARIDRQTSAAINESNRVRAAQAAERDRARAEKEEREADRRRDAERDRAARADAQRTADARRVQEDARIRQQEQERQQKQARLEEQAQAQEQARQQEQTRKQEQARKRAEAERAKLASGSGGSSVGPSAEKIYICPSREYFTSLMHYRAKNVETFTFEEACARAEQKAADFVAGVGKSRFKDFADKRVVKNVDACRKTKSGDQVVVYVNLEGPELRPCGTASTGVSR</sequence>
<organism evidence="3 4">
    <name type="scientific">Trichlorobacter lovleyi (strain ATCC BAA-1151 / DSM 17278 / SZ)</name>
    <name type="common">Geobacter lovleyi</name>
    <dbReference type="NCBI Taxonomy" id="398767"/>
    <lineage>
        <taxon>Bacteria</taxon>
        <taxon>Pseudomonadati</taxon>
        <taxon>Thermodesulfobacteriota</taxon>
        <taxon>Desulfuromonadia</taxon>
        <taxon>Geobacterales</taxon>
        <taxon>Geobacteraceae</taxon>
        <taxon>Trichlorobacter</taxon>
    </lineage>
</organism>
<feature type="compositionally biased region" description="Low complexity" evidence="1">
    <location>
        <begin position="373"/>
        <end position="383"/>
    </location>
</feature>
<evidence type="ECO:0000313" key="4">
    <source>
        <dbReference type="Proteomes" id="UP000002420"/>
    </source>
</evidence>
<accession>B3EAX4</accession>
<feature type="region of interest" description="Disordered" evidence="1">
    <location>
        <begin position="300"/>
        <end position="416"/>
    </location>
</feature>
<gene>
    <name evidence="3" type="ordered locus">Glov_0227</name>
</gene>
<dbReference type="RefSeq" id="WP_012468316.1">
    <property type="nucleotide sequence ID" value="NC_010814.1"/>
</dbReference>
<feature type="compositionally biased region" description="Basic and acidic residues" evidence="1">
    <location>
        <begin position="190"/>
        <end position="266"/>
    </location>
</feature>
<feature type="signal peptide" evidence="2">
    <location>
        <begin position="1"/>
        <end position="19"/>
    </location>
</feature>
<dbReference type="KEGG" id="glo:Glov_0227"/>
<dbReference type="AlphaFoldDB" id="B3EAX4"/>
<name>B3EAX4_TRIL1</name>
<keyword evidence="2" id="KW-0732">Signal</keyword>
<dbReference type="STRING" id="398767.Glov_0227"/>
<protein>
    <submittedName>
        <fullName evidence="3">Uncharacterized protein</fullName>
    </submittedName>
</protein>
<reference evidence="3 4" key="1">
    <citation type="submission" date="2008-05" db="EMBL/GenBank/DDBJ databases">
        <title>Complete sequence of chromosome of Geobacter lovleyi SZ.</title>
        <authorList>
            <consortium name="US DOE Joint Genome Institute"/>
            <person name="Lucas S."/>
            <person name="Copeland A."/>
            <person name="Lapidus A."/>
            <person name="Glavina del Rio T."/>
            <person name="Dalin E."/>
            <person name="Tice H."/>
            <person name="Bruce D."/>
            <person name="Goodwin L."/>
            <person name="Pitluck S."/>
            <person name="Chertkov O."/>
            <person name="Meincke L."/>
            <person name="Brettin T."/>
            <person name="Detter J.C."/>
            <person name="Han C."/>
            <person name="Tapia R."/>
            <person name="Kuske C.R."/>
            <person name="Schmutz J."/>
            <person name="Larimer F."/>
            <person name="Land M."/>
            <person name="Hauser L."/>
            <person name="Kyrpides N."/>
            <person name="Mikhailova N."/>
            <person name="Sung Y."/>
            <person name="Fletcher K.E."/>
            <person name="Ritalahti K.M."/>
            <person name="Loeffler F.E."/>
            <person name="Richardson P."/>
        </authorList>
    </citation>
    <scope>NUCLEOTIDE SEQUENCE [LARGE SCALE GENOMIC DNA]</scope>
    <source>
        <strain evidence="4">ATCC BAA-1151 / DSM 17278 / SZ</strain>
    </source>
</reference>